<dbReference type="CDD" id="cd00093">
    <property type="entry name" value="HTH_XRE"/>
    <property type="match status" value="1"/>
</dbReference>
<proteinExistence type="predicted"/>
<keyword evidence="2" id="KW-1133">Transmembrane helix</keyword>
<feature type="domain" description="HTH cro/C1-type" evidence="3">
    <location>
        <begin position="7"/>
        <end position="61"/>
    </location>
</feature>
<dbReference type="Proteomes" id="UP000704341">
    <property type="component" value="Unassembled WGS sequence"/>
</dbReference>
<keyword evidence="5" id="KW-1185">Reference proteome</keyword>
<evidence type="ECO:0000313" key="5">
    <source>
        <dbReference type="Proteomes" id="UP000704341"/>
    </source>
</evidence>
<feature type="transmembrane region" description="Helical" evidence="2">
    <location>
        <begin position="142"/>
        <end position="161"/>
    </location>
</feature>
<evidence type="ECO:0000256" key="1">
    <source>
        <dbReference type="ARBA" id="ARBA00023125"/>
    </source>
</evidence>
<dbReference type="Pfam" id="PF01381">
    <property type="entry name" value="HTH_3"/>
    <property type="match status" value="1"/>
</dbReference>
<accession>A0ABR8P6N4</accession>
<reference evidence="4 5" key="1">
    <citation type="submission" date="2018-07" db="EMBL/GenBank/DDBJ databases">
        <title>Phylogenomic Insights into understanding Host Adaptation of Lactobacillus reuteri by a novel species, Lactobacillus spp. M31.</title>
        <authorList>
            <person name="Sharma S."/>
            <person name="Patil P."/>
            <person name="Korpole S."/>
            <person name="Patil P.B."/>
        </authorList>
    </citation>
    <scope>NUCLEOTIDE SEQUENCE [LARGE SCALE GENOMIC DNA]</scope>
    <source>
        <strain evidence="4 5">M31</strain>
    </source>
</reference>
<feature type="transmembrane region" description="Helical" evidence="2">
    <location>
        <begin position="167"/>
        <end position="185"/>
    </location>
</feature>
<name>A0ABR8P6N4_9LACO</name>
<keyword evidence="1" id="KW-0238">DNA-binding</keyword>
<comment type="caution">
    <text evidence="4">The sequence shown here is derived from an EMBL/GenBank/DDBJ whole genome shotgun (WGS) entry which is preliminary data.</text>
</comment>
<dbReference type="PANTHER" id="PTHR46558">
    <property type="entry name" value="TRACRIPTIONAL REGULATORY PROTEIN-RELATED-RELATED"/>
    <property type="match status" value="1"/>
</dbReference>
<dbReference type="InterPro" id="IPR001387">
    <property type="entry name" value="Cro/C1-type_HTH"/>
</dbReference>
<feature type="transmembrane region" description="Helical" evidence="2">
    <location>
        <begin position="80"/>
        <end position="97"/>
    </location>
</feature>
<feature type="transmembrane region" description="Helical" evidence="2">
    <location>
        <begin position="103"/>
        <end position="121"/>
    </location>
</feature>
<evidence type="ECO:0000259" key="3">
    <source>
        <dbReference type="PROSITE" id="PS50943"/>
    </source>
</evidence>
<evidence type="ECO:0000313" key="4">
    <source>
        <dbReference type="EMBL" id="MBD5806348.1"/>
    </source>
</evidence>
<sequence>MSFGEQILNQRKKLGLTQQNVADALHITRQTLSKWENDKSYPDLKLLLALSDLYHVPVDSLLRKNKDLTNFLNRDKAAQAFNIIRGLFWLLIGLYLFAPNNYWSSILIPVIFAILMEYLFYKECFFLGKNWDKRSRCTILGYIWSAVMIITVIYSVINSIINKHLNMLLFCFILAIYYFFQQYMYKPRN</sequence>
<gene>
    <name evidence="4" type="ORF">DTK66_04330</name>
</gene>
<dbReference type="RefSeq" id="WP_191667899.1">
    <property type="nucleotide sequence ID" value="NZ_QORN01000016.1"/>
</dbReference>
<dbReference type="SMART" id="SM00530">
    <property type="entry name" value="HTH_XRE"/>
    <property type="match status" value="1"/>
</dbReference>
<dbReference type="PROSITE" id="PS50943">
    <property type="entry name" value="HTH_CROC1"/>
    <property type="match status" value="1"/>
</dbReference>
<keyword evidence="2" id="KW-0812">Transmembrane</keyword>
<dbReference type="InterPro" id="IPR010982">
    <property type="entry name" value="Lambda_DNA-bd_dom_sf"/>
</dbReference>
<dbReference type="Gene3D" id="1.10.260.40">
    <property type="entry name" value="lambda repressor-like DNA-binding domains"/>
    <property type="match status" value="1"/>
</dbReference>
<dbReference type="PANTHER" id="PTHR46558:SF4">
    <property type="entry name" value="DNA-BIDING PHAGE PROTEIN"/>
    <property type="match status" value="1"/>
</dbReference>
<dbReference type="EMBL" id="QORN01000016">
    <property type="protein sequence ID" value="MBD5806348.1"/>
    <property type="molecule type" value="Genomic_DNA"/>
</dbReference>
<dbReference type="SUPFAM" id="SSF47413">
    <property type="entry name" value="lambda repressor-like DNA-binding domains"/>
    <property type="match status" value="1"/>
</dbReference>
<keyword evidence="2" id="KW-0472">Membrane</keyword>
<evidence type="ECO:0000256" key="2">
    <source>
        <dbReference type="SAM" id="Phobius"/>
    </source>
</evidence>
<organism evidence="4 5">
    <name type="scientific">Limosilactobacillus walteri</name>
    <dbReference type="NCBI Taxonomy" id="2268022"/>
    <lineage>
        <taxon>Bacteria</taxon>
        <taxon>Bacillati</taxon>
        <taxon>Bacillota</taxon>
        <taxon>Bacilli</taxon>
        <taxon>Lactobacillales</taxon>
        <taxon>Lactobacillaceae</taxon>
        <taxon>Limosilactobacillus</taxon>
    </lineage>
</organism>
<protein>
    <submittedName>
        <fullName evidence="4">XRE family transcriptional regulator</fullName>
    </submittedName>
</protein>